<comment type="pathway">
    <text evidence="7">Glycan biosynthesis; glycogen biosynthesis.</text>
</comment>
<dbReference type="SUPFAM" id="SSF53756">
    <property type="entry name" value="UDP-Glycosyltransferase/glycogen phosphorylase"/>
    <property type="match status" value="1"/>
</dbReference>
<evidence type="ECO:0000256" key="2">
    <source>
        <dbReference type="ARBA" id="ARBA00002764"/>
    </source>
</evidence>
<evidence type="ECO:0000313" key="10">
    <source>
        <dbReference type="EMBL" id="OGG87400.1"/>
    </source>
</evidence>
<keyword evidence="6 7" id="KW-0320">Glycogen biosynthesis</keyword>
<dbReference type="Pfam" id="PF08323">
    <property type="entry name" value="Glyco_transf_5"/>
    <property type="match status" value="1"/>
</dbReference>
<dbReference type="STRING" id="1798561.A3B87_00815"/>
<dbReference type="PANTHER" id="PTHR45825:SF11">
    <property type="entry name" value="ALPHA AMYLASE DOMAIN-CONTAINING PROTEIN"/>
    <property type="match status" value="1"/>
</dbReference>
<dbReference type="Proteomes" id="UP000179136">
    <property type="component" value="Unassembled WGS sequence"/>
</dbReference>
<reference evidence="10 11" key="1">
    <citation type="journal article" date="2016" name="Nat. Commun.">
        <title>Thousands of microbial genomes shed light on interconnected biogeochemical processes in an aquifer system.</title>
        <authorList>
            <person name="Anantharaman K."/>
            <person name="Brown C.T."/>
            <person name="Hug L.A."/>
            <person name="Sharon I."/>
            <person name="Castelle C.J."/>
            <person name="Probst A.J."/>
            <person name="Thomas B.C."/>
            <person name="Singh A."/>
            <person name="Wilkins M.J."/>
            <person name="Karaoz U."/>
            <person name="Brodie E.L."/>
            <person name="Williams K.H."/>
            <person name="Hubbard S.S."/>
            <person name="Banfield J.F."/>
        </authorList>
    </citation>
    <scope>NUCLEOTIDE SEQUENCE [LARGE SCALE GENOMIC DNA]</scope>
</reference>
<dbReference type="EMBL" id="MFMW01000014">
    <property type="protein sequence ID" value="OGG87400.1"/>
    <property type="molecule type" value="Genomic_DNA"/>
</dbReference>
<evidence type="ECO:0000256" key="4">
    <source>
        <dbReference type="ARBA" id="ARBA00022676"/>
    </source>
</evidence>
<protein>
    <recommendedName>
        <fullName evidence="7">Glycogen synthase</fullName>
        <ecNumber evidence="7">2.4.1.21</ecNumber>
    </recommendedName>
    <alternativeName>
        <fullName evidence="7">Starch [bacterial glycogen] synthase</fullName>
    </alternativeName>
</protein>
<organism evidence="10 11">
    <name type="scientific">Candidatus Kuenenbacteria bacterium RIFCSPHIGHO2_02_FULL_39_13</name>
    <dbReference type="NCBI Taxonomy" id="1798561"/>
    <lineage>
        <taxon>Bacteria</taxon>
        <taxon>Candidatus Kueneniibacteriota</taxon>
    </lineage>
</organism>
<name>A0A1F6FNG7_9BACT</name>
<sequence length="478" mass="54984">MPIFRIKNRHRNKQLKILFASYECAPFFKLGGLGDVAGSLPKALKNLGADIRVVMPYYSSIKKNYPQIHARRLGLRSHFGEGGSFSVGGKKYKINIYQSNLPKSDVPIYFIDHKIFRAKNIFDQSERERFITFSLLIKKLLDDNSLDWQPDIIHCNDWQTAVVPLISKTKTLFTIHNIGYTGQTSLFILKKFGFAESDFNQIKNGSINLMRQAILDADLVSTVSPTYAQEILTKEYGYDMASILRQRKKDLYGIINGLDYEIFNPATDRNIKFKYDLKKINNKIKNKLYLQKNSGLPQHKNIPLIAMVSRLTGQKGFDILKQAFAEIMRLNLQFVILGTGDKEYEDFFKKMNERYKHKFSAHLKFDPKLAHQIYAGADMFLMPSKYEPCGLGQLIAMEYGTIPIVRSTGGLADTVKRDSGFSFKKYNSSEMFKTIKLALAVYCNQQEWLRLVGNSMKKDFSWATSAKKYLKIYKKLIQ</sequence>
<dbReference type="NCBIfam" id="TIGR02095">
    <property type="entry name" value="glgA"/>
    <property type="match status" value="1"/>
</dbReference>
<feature type="domain" description="Starch synthase catalytic" evidence="9">
    <location>
        <begin position="16"/>
        <end position="246"/>
    </location>
</feature>
<dbReference type="EC" id="2.4.1.21" evidence="7"/>
<evidence type="ECO:0000256" key="7">
    <source>
        <dbReference type="HAMAP-Rule" id="MF_00484"/>
    </source>
</evidence>
<accession>A0A1F6FNG7</accession>
<evidence type="ECO:0000259" key="8">
    <source>
        <dbReference type="Pfam" id="PF00534"/>
    </source>
</evidence>
<dbReference type="Gene3D" id="3.40.50.2000">
    <property type="entry name" value="Glycogen Phosphorylase B"/>
    <property type="match status" value="2"/>
</dbReference>
<proteinExistence type="inferred from homology"/>
<keyword evidence="5 7" id="KW-0808">Transferase</keyword>
<dbReference type="PANTHER" id="PTHR45825">
    <property type="entry name" value="GRANULE-BOUND STARCH SYNTHASE 1, CHLOROPLASTIC/AMYLOPLASTIC"/>
    <property type="match status" value="1"/>
</dbReference>
<evidence type="ECO:0000256" key="6">
    <source>
        <dbReference type="ARBA" id="ARBA00023056"/>
    </source>
</evidence>
<dbReference type="InterPro" id="IPR001296">
    <property type="entry name" value="Glyco_trans_1"/>
</dbReference>
<dbReference type="GO" id="GO:0005978">
    <property type="term" value="P:glycogen biosynthetic process"/>
    <property type="evidence" value="ECO:0007669"/>
    <property type="project" value="UniProtKB-UniRule"/>
</dbReference>
<evidence type="ECO:0000313" key="11">
    <source>
        <dbReference type="Proteomes" id="UP000179136"/>
    </source>
</evidence>
<dbReference type="AlphaFoldDB" id="A0A1F6FNG7"/>
<comment type="catalytic activity">
    <reaction evidence="1 7">
        <text>[(1-&gt;4)-alpha-D-glucosyl](n) + ADP-alpha-D-glucose = [(1-&gt;4)-alpha-D-glucosyl](n+1) + ADP + H(+)</text>
        <dbReference type="Rhea" id="RHEA:18189"/>
        <dbReference type="Rhea" id="RHEA-COMP:9584"/>
        <dbReference type="Rhea" id="RHEA-COMP:9587"/>
        <dbReference type="ChEBI" id="CHEBI:15378"/>
        <dbReference type="ChEBI" id="CHEBI:15444"/>
        <dbReference type="ChEBI" id="CHEBI:57498"/>
        <dbReference type="ChEBI" id="CHEBI:456216"/>
        <dbReference type="EC" id="2.4.1.21"/>
    </reaction>
</comment>
<dbReference type="GO" id="GO:0009011">
    <property type="term" value="F:alpha-1,4-glucan glucosyltransferase (ADP-glucose donor) activity"/>
    <property type="evidence" value="ECO:0007669"/>
    <property type="project" value="UniProtKB-UniRule"/>
</dbReference>
<dbReference type="CDD" id="cd03791">
    <property type="entry name" value="GT5_Glycogen_synthase_DULL1-like"/>
    <property type="match status" value="1"/>
</dbReference>
<dbReference type="HAMAP" id="MF_00484">
    <property type="entry name" value="Glycogen_synth"/>
    <property type="match status" value="1"/>
</dbReference>
<dbReference type="UniPathway" id="UPA00164"/>
<dbReference type="InterPro" id="IPR011835">
    <property type="entry name" value="GS/SS"/>
</dbReference>
<keyword evidence="4 7" id="KW-0328">Glycosyltransferase</keyword>
<evidence type="ECO:0000256" key="5">
    <source>
        <dbReference type="ARBA" id="ARBA00022679"/>
    </source>
</evidence>
<feature type="domain" description="Glycosyl transferase family 1" evidence="8">
    <location>
        <begin position="300"/>
        <end position="439"/>
    </location>
</feature>
<feature type="binding site" evidence="7">
    <location>
        <position position="29"/>
    </location>
    <ligand>
        <name>ADP-alpha-D-glucose</name>
        <dbReference type="ChEBI" id="CHEBI:57498"/>
    </ligand>
</feature>
<comment type="similarity">
    <text evidence="3 7">Belongs to the glycosyltransferase 1 family. Bacterial/plant glycogen synthase subfamily.</text>
</comment>
<comment type="caution">
    <text evidence="10">The sequence shown here is derived from an EMBL/GenBank/DDBJ whole genome shotgun (WGS) entry which is preliminary data.</text>
</comment>
<evidence type="ECO:0000259" key="9">
    <source>
        <dbReference type="Pfam" id="PF08323"/>
    </source>
</evidence>
<comment type="function">
    <text evidence="2 7">Synthesizes alpha-1,4-glucan chains using ADP-glucose.</text>
</comment>
<gene>
    <name evidence="7" type="primary">glgA</name>
    <name evidence="10" type="ORF">A3B87_00815</name>
</gene>
<dbReference type="GO" id="GO:0004373">
    <property type="term" value="F:alpha-1,4-glucan glucosyltransferase (UDP-glucose donor) activity"/>
    <property type="evidence" value="ECO:0007669"/>
    <property type="project" value="InterPro"/>
</dbReference>
<evidence type="ECO:0000256" key="3">
    <source>
        <dbReference type="ARBA" id="ARBA00010281"/>
    </source>
</evidence>
<dbReference type="Pfam" id="PF00534">
    <property type="entry name" value="Glycos_transf_1"/>
    <property type="match status" value="1"/>
</dbReference>
<evidence type="ECO:0000256" key="1">
    <source>
        <dbReference type="ARBA" id="ARBA00001478"/>
    </source>
</evidence>
<dbReference type="InterPro" id="IPR013534">
    <property type="entry name" value="Starch_synth_cat_dom"/>
</dbReference>